<sequence length="86" mass="9575">MRDYSEYMRPQNLNPGPDVSRRPTSKPNKMEGKRTDTRSDLTAQSEGLRVPNGATRTVCCPNKGHEGELVTQQKKFGLMAQAVSHS</sequence>
<accession>A0AAV4N9H5</accession>
<reference evidence="2 3" key="1">
    <citation type="submission" date="2021-06" db="EMBL/GenBank/DDBJ databases">
        <title>Caerostris extrusa draft genome.</title>
        <authorList>
            <person name="Kono N."/>
            <person name="Arakawa K."/>
        </authorList>
    </citation>
    <scope>NUCLEOTIDE SEQUENCE [LARGE SCALE GENOMIC DNA]</scope>
</reference>
<protein>
    <submittedName>
        <fullName evidence="2">Uncharacterized protein</fullName>
    </submittedName>
</protein>
<comment type="caution">
    <text evidence="2">The sequence shown here is derived from an EMBL/GenBank/DDBJ whole genome shotgun (WGS) entry which is preliminary data.</text>
</comment>
<keyword evidence="3" id="KW-1185">Reference proteome</keyword>
<feature type="region of interest" description="Disordered" evidence="1">
    <location>
        <begin position="1"/>
        <end position="58"/>
    </location>
</feature>
<name>A0AAV4N9H5_CAEEX</name>
<evidence type="ECO:0000313" key="2">
    <source>
        <dbReference type="EMBL" id="GIX80989.1"/>
    </source>
</evidence>
<proteinExistence type="predicted"/>
<dbReference type="EMBL" id="BPLR01003081">
    <property type="protein sequence ID" value="GIX80989.1"/>
    <property type="molecule type" value="Genomic_DNA"/>
</dbReference>
<feature type="compositionally biased region" description="Basic and acidic residues" evidence="1">
    <location>
        <begin position="28"/>
        <end position="39"/>
    </location>
</feature>
<gene>
    <name evidence="2" type="ORF">CEXT_57571</name>
</gene>
<evidence type="ECO:0000256" key="1">
    <source>
        <dbReference type="SAM" id="MobiDB-lite"/>
    </source>
</evidence>
<evidence type="ECO:0000313" key="3">
    <source>
        <dbReference type="Proteomes" id="UP001054945"/>
    </source>
</evidence>
<organism evidence="2 3">
    <name type="scientific">Caerostris extrusa</name>
    <name type="common">Bark spider</name>
    <name type="synonym">Caerostris bankana</name>
    <dbReference type="NCBI Taxonomy" id="172846"/>
    <lineage>
        <taxon>Eukaryota</taxon>
        <taxon>Metazoa</taxon>
        <taxon>Ecdysozoa</taxon>
        <taxon>Arthropoda</taxon>
        <taxon>Chelicerata</taxon>
        <taxon>Arachnida</taxon>
        <taxon>Araneae</taxon>
        <taxon>Araneomorphae</taxon>
        <taxon>Entelegynae</taxon>
        <taxon>Araneoidea</taxon>
        <taxon>Araneidae</taxon>
        <taxon>Caerostris</taxon>
    </lineage>
</organism>
<dbReference type="AlphaFoldDB" id="A0AAV4N9H5"/>
<dbReference type="Proteomes" id="UP001054945">
    <property type="component" value="Unassembled WGS sequence"/>
</dbReference>